<protein>
    <recommendedName>
        <fullName evidence="6">Low-complexity protein</fullName>
    </recommendedName>
</protein>
<dbReference type="PANTHER" id="PTHR47485">
    <property type="entry name" value="THYLAKOID LUMENAL 17.4 KDA PROTEIN, CHLOROPLASTIC"/>
    <property type="match status" value="1"/>
</dbReference>
<keyword evidence="3" id="KW-0812">Transmembrane</keyword>
<evidence type="ECO:0000256" key="2">
    <source>
        <dbReference type="SAM" id="MobiDB-lite"/>
    </source>
</evidence>
<dbReference type="AlphaFoldDB" id="A9DE40"/>
<feature type="transmembrane region" description="Helical" evidence="3">
    <location>
        <begin position="41"/>
        <end position="65"/>
    </location>
</feature>
<reference evidence="4 5" key="2">
    <citation type="submission" date="2012-06" db="EMBL/GenBank/DDBJ databases">
        <authorList>
            <person name="Fiebig A."/>
        </authorList>
    </citation>
    <scope>NUCLEOTIDE SEQUENCE [LARGE SCALE GENOMIC DNA]</scope>
    <source>
        <strain evidence="4 5">DFL-43</strain>
    </source>
</reference>
<dbReference type="PANTHER" id="PTHR47485:SF1">
    <property type="entry name" value="THYLAKOID LUMENAL 17.4 KDA PROTEIN, CHLOROPLASTIC"/>
    <property type="match status" value="1"/>
</dbReference>
<accession>A9DE40</accession>
<dbReference type="STRING" id="411684.HPDFL43_13380"/>
<keyword evidence="3" id="KW-1133">Transmembrane helix</keyword>
<dbReference type="HOGENOM" id="CLU_482148_0_0_5"/>
<dbReference type="EMBL" id="ABIA03000004">
    <property type="protein sequence ID" value="EDQ31959.1"/>
    <property type="molecule type" value="Genomic_DNA"/>
</dbReference>
<organism evidence="4 5">
    <name type="scientific">Hoeflea phototrophica (strain DSM 17068 / NCIMB 14078 / DFL-43)</name>
    <dbReference type="NCBI Taxonomy" id="411684"/>
    <lineage>
        <taxon>Bacteria</taxon>
        <taxon>Pseudomonadati</taxon>
        <taxon>Pseudomonadota</taxon>
        <taxon>Alphaproteobacteria</taxon>
        <taxon>Hyphomicrobiales</taxon>
        <taxon>Rhizobiaceae</taxon>
        <taxon>Hoeflea</taxon>
    </lineage>
</organism>
<evidence type="ECO:0008006" key="6">
    <source>
        <dbReference type="Google" id="ProtNLM"/>
    </source>
</evidence>
<evidence type="ECO:0000256" key="3">
    <source>
        <dbReference type="SAM" id="Phobius"/>
    </source>
</evidence>
<keyword evidence="1" id="KW-0677">Repeat</keyword>
<dbReference type="eggNOG" id="COG1357">
    <property type="taxonomic scope" value="Bacteria"/>
</dbReference>
<dbReference type="OrthoDB" id="8108582at2"/>
<evidence type="ECO:0000313" key="4">
    <source>
        <dbReference type="EMBL" id="EDQ31959.1"/>
    </source>
</evidence>
<dbReference type="RefSeq" id="WP_007198440.1">
    <property type="nucleotide sequence ID" value="NZ_CM002917.1"/>
</dbReference>
<sequence>MAGKDDFDASDLDAALSDDEDAAGRQLEAGKERSRSAGRSGVGFLLFVLGVACGIPAAIFMPGFLSDHGSVVLGIILGALLFVLVILSLVFVFRQPLWRWMFRRSEIEVTRFAGPLADVARYAAGQKVEEATNAARDFAEIALARYAWVSSRRWLVASITGLIAAMAALAGSALLFEQNKLLRAQSVLLVEQNQRIDFQNSLIDTQIQLAEAERSAQIGPEVVEIGALIGAERQAFLDAGGKIDNFGLSNLSSSTRGRIVAASLVARPYRYLAPSNANPRDADGLIRTALAHRPDALADPSLLDAGGEGADNERLVDRSVSPERGDLLTMLTANSILETEMLTALGADFSFAEFRRELAGGLSMQHARLAFADFSWTRMVGCLFGAAQLDHARIENAVVRDSDFSSLAAGDVSELFTAGDFDYLPTSMAGISFSNSVIHKTGFARVNAIAPVFDGAVVAMVDFTGASIAGASFRDAMIIESSFEGASLLSMDLEGAIVFDQTFLQTLAQTAMPGSFVPERWSLVSIAAGEVADHPRYIEMTNHVPEASYAGVQAWRISRVEPVAD</sequence>
<gene>
    <name evidence="4" type="ORF">HPDFL43_13380</name>
</gene>
<dbReference type="Proteomes" id="UP000004291">
    <property type="component" value="Chromosome"/>
</dbReference>
<keyword evidence="3" id="KW-0472">Membrane</keyword>
<feature type="transmembrane region" description="Helical" evidence="3">
    <location>
        <begin position="71"/>
        <end position="93"/>
    </location>
</feature>
<dbReference type="Pfam" id="PF00805">
    <property type="entry name" value="Pentapeptide"/>
    <property type="match status" value="2"/>
</dbReference>
<proteinExistence type="predicted"/>
<feature type="region of interest" description="Disordered" evidence="2">
    <location>
        <begin position="1"/>
        <end position="32"/>
    </location>
</feature>
<comment type="caution">
    <text evidence="4">The sequence shown here is derived from an EMBL/GenBank/DDBJ whole genome shotgun (WGS) entry which is preliminary data.</text>
</comment>
<name>A9DE40_HOEPD</name>
<feature type="transmembrane region" description="Helical" evidence="3">
    <location>
        <begin position="154"/>
        <end position="176"/>
    </location>
</feature>
<evidence type="ECO:0000256" key="1">
    <source>
        <dbReference type="ARBA" id="ARBA00022737"/>
    </source>
</evidence>
<dbReference type="Gene3D" id="2.160.20.80">
    <property type="entry name" value="E3 ubiquitin-protein ligase SopA"/>
    <property type="match status" value="1"/>
</dbReference>
<dbReference type="SUPFAM" id="SSF141571">
    <property type="entry name" value="Pentapeptide repeat-like"/>
    <property type="match status" value="1"/>
</dbReference>
<reference evidence="4 5" key="1">
    <citation type="submission" date="2007-10" db="EMBL/GenBank/DDBJ databases">
        <authorList>
            <person name="Wagner-Dobler I."/>
            <person name="Ferriera S."/>
            <person name="Johnson J."/>
            <person name="Kravitz S."/>
            <person name="Beeson K."/>
            <person name="Sutton G."/>
            <person name="Rogers Y.-H."/>
            <person name="Friedman R."/>
            <person name="Frazier M."/>
            <person name="Venter J.C."/>
        </authorList>
    </citation>
    <scope>NUCLEOTIDE SEQUENCE [LARGE SCALE GENOMIC DNA]</scope>
    <source>
        <strain evidence="4 5">DFL-43</strain>
    </source>
</reference>
<keyword evidence="5" id="KW-1185">Reference proteome</keyword>
<evidence type="ECO:0000313" key="5">
    <source>
        <dbReference type="Proteomes" id="UP000004291"/>
    </source>
</evidence>
<dbReference type="InterPro" id="IPR001646">
    <property type="entry name" value="5peptide_repeat"/>
</dbReference>
<feature type="compositionally biased region" description="Acidic residues" evidence="2">
    <location>
        <begin position="8"/>
        <end position="21"/>
    </location>
</feature>